<dbReference type="EMBL" id="KF126622">
    <property type="protein sequence ID" value="AIA93970.1"/>
    <property type="molecule type" value="Genomic_DNA"/>
</dbReference>
<dbReference type="AlphaFoldDB" id="A0A060CLM2"/>
<dbReference type="SUPFAM" id="SSF49373">
    <property type="entry name" value="Invasin/intimin cell-adhesion fragments"/>
    <property type="match status" value="2"/>
</dbReference>
<name>A0A060CLM2_9BACL</name>
<dbReference type="Pfam" id="PF02368">
    <property type="entry name" value="Big_2"/>
    <property type="match status" value="2"/>
</dbReference>
<feature type="domain" description="BIG2" evidence="1">
    <location>
        <begin position="59"/>
        <end position="136"/>
    </location>
</feature>
<dbReference type="InterPro" id="IPR003343">
    <property type="entry name" value="Big_2"/>
</dbReference>
<dbReference type="SMART" id="SM00635">
    <property type="entry name" value="BID_2"/>
    <property type="match status" value="2"/>
</dbReference>
<evidence type="ECO:0000313" key="2">
    <source>
        <dbReference type="EMBL" id="AIA93970.1"/>
    </source>
</evidence>
<dbReference type="InterPro" id="IPR008964">
    <property type="entry name" value="Invasin/intimin_cell_adhesion"/>
</dbReference>
<organism evidence="2">
    <name type="scientific">uncultured Geobacillus sp</name>
    <dbReference type="NCBI Taxonomy" id="228952"/>
    <lineage>
        <taxon>Bacteria</taxon>
        <taxon>Bacillati</taxon>
        <taxon>Bacillota</taxon>
        <taxon>Bacilli</taxon>
        <taxon>Bacillales</taxon>
        <taxon>Anoxybacillaceae</taxon>
        <taxon>Geobacillus</taxon>
        <taxon>environmental samples</taxon>
    </lineage>
</organism>
<feature type="domain" description="BIG2" evidence="1">
    <location>
        <begin position="2"/>
        <end position="54"/>
    </location>
</feature>
<dbReference type="Gene3D" id="2.60.40.1080">
    <property type="match status" value="2"/>
</dbReference>
<protein>
    <submittedName>
        <fullName evidence="2">CAZy families GH16|CBM56 protein</fullName>
    </submittedName>
</protein>
<sequence>MTPATATDADAVSWSSSDESVATVTADGTVTAVAPGTVTITASVDGKSDHVDLTVTEVAVTGVTIDPTTSSLEVGQTVPLSAVVAPDNATNKALTWESTDKTVATVDAQGVVTAVGPGTTYIQATADGVTGTATVTVKAPVV</sequence>
<evidence type="ECO:0000259" key="1">
    <source>
        <dbReference type="SMART" id="SM00635"/>
    </source>
</evidence>
<accession>A0A060CLM2</accession>
<proteinExistence type="predicted"/>
<feature type="non-terminal residue" evidence="2">
    <location>
        <position position="142"/>
    </location>
</feature>
<reference evidence="2" key="1">
    <citation type="journal article" date="2013" name="Environ. Microbiol.">
        <title>Seasonally variable intestinal metagenomes of the red palm weevil (Rhynchophorus ferrugineus).</title>
        <authorList>
            <person name="Jia S."/>
            <person name="Zhang X."/>
            <person name="Zhang G."/>
            <person name="Yin A."/>
            <person name="Zhang S."/>
            <person name="Li F."/>
            <person name="Wang L."/>
            <person name="Zhao D."/>
            <person name="Yun Q."/>
            <person name="Tala"/>
            <person name="Wang J."/>
            <person name="Sun G."/>
            <person name="Baabdullah M."/>
            <person name="Yu X."/>
            <person name="Hu S."/>
            <person name="Al-Mssallem I.S."/>
            <person name="Yu J."/>
        </authorList>
    </citation>
    <scope>NUCLEOTIDE SEQUENCE</scope>
</reference>